<protein>
    <submittedName>
        <fullName evidence="2">Uncharacterized protein</fullName>
    </submittedName>
</protein>
<evidence type="ECO:0000256" key="1">
    <source>
        <dbReference type="SAM" id="MobiDB-lite"/>
    </source>
</evidence>
<evidence type="ECO:0000313" key="2">
    <source>
        <dbReference type="EMBL" id="GFB08569.1"/>
    </source>
</evidence>
<sequence length="50" mass="5454">MSPGIHLFTKSRYEFTEVNSSRVSRVSRAENVARGDGGDGGGDDRPPPYQ</sequence>
<dbReference type="EMBL" id="BKCJ010548907">
    <property type="protein sequence ID" value="GFB08569.1"/>
    <property type="molecule type" value="Genomic_DNA"/>
</dbReference>
<proteinExistence type="predicted"/>
<accession>A0A699KVS5</accession>
<feature type="non-terminal residue" evidence="2">
    <location>
        <position position="50"/>
    </location>
</feature>
<dbReference type="AlphaFoldDB" id="A0A699KVS5"/>
<feature type="compositionally biased region" description="Basic and acidic residues" evidence="1">
    <location>
        <begin position="27"/>
        <end position="50"/>
    </location>
</feature>
<reference evidence="2" key="1">
    <citation type="journal article" date="2019" name="Sci. Rep.">
        <title>Draft genome of Tanacetum cinerariifolium, the natural source of mosquito coil.</title>
        <authorList>
            <person name="Yamashiro T."/>
            <person name="Shiraishi A."/>
            <person name="Satake H."/>
            <person name="Nakayama K."/>
        </authorList>
    </citation>
    <scope>NUCLEOTIDE SEQUENCE</scope>
</reference>
<gene>
    <name evidence="2" type="ORF">Tci_680540</name>
</gene>
<comment type="caution">
    <text evidence="2">The sequence shown here is derived from an EMBL/GenBank/DDBJ whole genome shotgun (WGS) entry which is preliminary data.</text>
</comment>
<name>A0A699KVS5_TANCI</name>
<feature type="region of interest" description="Disordered" evidence="1">
    <location>
        <begin position="18"/>
        <end position="50"/>
    </location>
</feature>
<organism evidence="2">
    <name type="scientific">Tanacetum cinerariifolium</name>
    <name type="common">Dalmatian daisy</name>
    <name type="synonym">Chrysanthemum cinerariifolium</name>
    <dbReference type="NCBI Taxonomy" id="118510"/>
    <lineage>
        <taxon>Eukaryota</taxon>
        <taxon>Viridiplantae</taxon>
        <taxon>Streptophyta</taxon>
        <taxon>Embryophyta</taxon>
        <taxon>Tracheophyta</taxon>
        <taxon>Spermatophyta</taxon>
        <taxon>Magnoliopsida</taxon>
        <taxon>eudicotyledons</taxon>
        <taxon>Gunneridae</taxon>
        <taxon>Pentapetalae</taxon>
        <taxon>asterids</taxon>
        <taxon>campanulids</taxon>
        <taxon>Asterales</taxon>
        <taxon>Asteraceae</taxon>
        <taxon>Asteroideae</taxon>
        <taxon>Anthemideae</taxon>
        <taxon>Anthemidinae</taxon>
        <taxon>Tanacetum</taxon>
    </lineage>
</organism>